<feature type="compositionally biased region" description="Basic and acidic residues" evidence="1">
    <location>
        <begin position="330"/>
        <end position="339"/>
    </location>
</feature>
<keyword evidence="2" id="KW-0472">Membrane</keyword>
<protein>
    <recommendedName>
        <fullName evidence="5">Lunapark domain-containing protein</fullName>
    </recommendedName>
</protein>
<name>A0A0E0KSX5_ORYPU</name>
<evidence type="ECO:0000313" key="3">
    <source>
        <dbReference type="EnsemblPlants" id="OPUNC04G16750.1"/>
    </source>
</evidence>
<keyword evidence="4" id="KW-1185">Reference proteome</keyword>
<feature type="transmembrane region" description="Helical" evidence="2">
    <location>
        <begin position="84"/>
        <end position="106"/>
    </location>
</feature>
<dbReference type="eggNOG" id="KOG2846">
    <property type="taxonomic scope" value="Eukaryota"/>
</dbReference>
<dbReference type="GO" id="GO:0071786">
    <property type="term" value="P:endoplasmic reticulum tubular network organization"/>
    <property type="evidence" value="ECO:0007669"/>
    <property type="project" value="InterPro"/>
</dbReference>
<evidence type="ECO:0000256" key="2">
    <source>
        <dbReference type="SAM" id="Phobius"/>
    </source>
</evidence>
<evidence type="ECO:0008006" key="5">
    <source>
        <dbReference type="Google" id="ProtNLM"/>
    </source>
</evidence>
<dbReference type="GO" id="GO:0071782">
    <property type="term" value="C:endoplasmic reticulum tubular network"/>
    <property type="evidence" value="ECO:0007669"/>
    <property type="project" value="TreeGrafter"/>
</dbReference>
<dbReference type="PANTHER" id="PTHR22166:SF12">
    <property type="entry name" value="ENDOPLASMIC RETICULUM JUNCTION FORMATION PROTEIN LUNAPARK"/>
    <property type="match status" value="1"/>
</dbReference>
<evidence type="ECO:0000313" key="4">
    <source>
        <dbReference type="Proteomes" id="UP000026962"/>
    </source>
</evidence>
<dbReference type="EnsemblPlants" id="OPUNC04G16750.1">
    <property type="protein sequence ID" value="OPUNC04G16750.1"/>
    <property type="gene ID" value="OPUNC04G16750"/>
</dbReference>
<dbReference type="Proteomes" id="UP000026962">
    <property type="component" value="Chromosome 4"/>
</dbReference>
<feature type="transmembrane region" description="Helical" evidence="2">
    <location>
        <begin position="118"/>
        <end position="138"/>
    </location>
</feature>
<feature type="region of interest" description="Disordered" evidence="1">
    <location>
        <begin position="314"/>
        <end position="339"/>
    </location>
</feature>
<reference evidence="3" key="2">
    <citation type="submission" date="2018-05" db="EMBL/GenBank/DDBJ databases">
        <title>OpunRS2 (Oryza punctata Reference Sequence Version 2).</title>
        <authorList>
            <person name="Zhang J."/>
            <person name="Kudrna D."/>
            <person name="Lee S."/>
            <person name="Talag J."/>
            <person name="Welchert J."/>
            <person name="Wing R.A."/>
        </authorList>
    </citation>
    <scope>NUCLEOTIDE SEQUENCE [LARGE SCALE GENOMIC DNA]</scope>
</reference>
<accession>A0A0E0KSX5</accession>
<dbReference type="PANTHER" id="PTHR22166">
    <property type="entry name" value="ENDOPLASMIC RETICULUM JUNCTION FORMATION PROTEIN LUNAPARK"/>
    <property type="match status" value="1"/>
</dbReference>
<dbReference type="STRING" id="4537.A0A0E0KSX5"/>
<dbReference type="HOGENOM" id="CLU_033679_2_0_1"/>
<sequence length="339" mass="36973">MVTYSAQVVEEVAAAAAAAEEASGETKGKDEEGKRKGGGILRMIWRALLGGRGEDYEKGLQYLSKEEVAVHARMHRRAQLARRGVRNLLVLSVLSEVGALGYAIVMTKSVDLDWQMRAIRLLPMFVLPALSSMIYSILKDQKLLERLRERKARIDELKERTNYYLTQKLIQKYDLDPAAKAAAASVLATKLGADSGLKATSSTIEVIPSDELRNRKHTKAKGSITRNAAGDHNTGHVSEAVGDHLETMEPSGVVGHYQSSGLARKEDFPHVTYYCPHCHALNMSNQTIGRCSGSNSGQLTSSAQVSATNPVAENELGNLTEGQEISVEENSEKQPVDVD</sequence>
<proteinExistence type="predicted"/>
<dbReference type="OMA" id="HCSFITH"/>
<evidence type="ECO:0000256" key="1">
    <source>
        <dbReference type="SAM" id="MobiDB-lite"/>
    </source>
</evidence>
<dbReference type="AlphaFoldDB" id="A0A0E0KSX5"/>
<reference evidence="3" key="1">
    <citation type="submission" date="2015-04" db="UniProtKB">
        <authorList>
            <consortium name="EnsemblPlants"/>
        </authorList>
    </citation>
    <scope>IDENTIFICATION</scope>
</reference>
<dbReference type="InterPro" id="IPR040115">
    <property type="entry name" value="Lnp"/>
</dbReference>
<keyword evidence="2" id="KW-1133">Transmembrane helix</keyword>
<dbReference type="Gramene" id="OPUNC04G16750.1">
    <property type="protein sequence ID" value="OPUNC04G16750.1"/>
    <property type="gene ID" value="OPUNC04G16750"/>
</dbReference>
<organism evidence="3">
    <name type="scientific">Oryza punctata</name>
    <name type="common">Red rice</name>
    <dbReference type="NCBI Taxonomy" id="4537"/>
    <lineage>
        <taxon>Eukaryota</taxon>
        <taxon>Viridiplantae</taxon>
        <taxon>Streptophyta</taxon>
        <taxon>Embryophyta</taxon>
        <taxon>Tracheophyta</taxon>
        <taxon>Spermatophyta</taxon>
        <taxon>Magnoliopsida</taxon>
        <taxon>Liliopsida</taxon>
        <taxon>Poales</taxon>
        <taxon>Poaceae</taxon>
        <taxon>BOP clade</taxon>
        <taxon>Oryzoideae</taxon>
        <taxon>Oryzeae</taxon>
        <taxon>Oryzinae</taxon>
        <taxon>Oryza</taxon>
    </lineage>
</organism>
<keyword evidence="2" id="KW-0812">Transmembrane</keyword>